<feature type="region of interest" description="Disordered" evidence="2">
    <location>
        <begin position="866"/>
        <end position="886"/>
    </location>
</feature>
<feature type="compositionally biased region" description="Low complexity" evidence="2">
    <location>
        <begin position="622"/>
        <end position="655"/>
    </location>
</feature>
<feature type="compositionally biased region" description="Polar residues" evidence="2">
    <location>
        <begin position="612"/>
        <end position="621"/>
    </location>
</feature>
<dbReference type="CDD" id="cd12261">
    <property type="entry name" value="RRM1_3_MRN1"/>
    <property type="match status" value="1"/>
</dbReference>
<dbReference type="Proteomes" id="UP001152300">
    <property type="component" value="Unassembled WGS sequence"/>
</dbReference>
<feature type="coiled-coil region" evidence="1">
    <location>
        <begin position="51"/>
        <end position="128"/>
    </location>
</feature>
<dbReference type="OrthoDB" id="5244622at2759"/>
<feature type="region of interest" description="Disordered" evidence="2">
    <location>
        <begin position="612"/>
        <end position="703"/>
    </location>
</feature>
<protein>
    <recommendedName>
        <fullName evidence="5">RRM domain-containing protein</fullName>
    </recommendedName>
</protein>
<evidence type="ECO:0008006" key="5">
    <source>
        <dbReference type="Google" id="ProtNLM"/>
    </source>
</evidence>
<dbReference type="EMBL" id="JAPEIS010000001">
    <property type="protein sequence ID" value="KAJ8069733.1"/>
    <property type="molecule type" value="Genomic_DNA"/>
</dbReference>
<reference evidence="3" key="1">
    <citation type="submission" date="2022-11" db="EMBL/GenBank/DDBJ databases">
        <title>Genome Resource of Sclerotinia nivalis Strain SnTB1, a Plant Pathogen Isolated from American Ginseng.</title>
        <authorList>
            <person name="Fan S."/>
        </authorList>
    </citation>
    <scope>NUCLEOTIDE SEQUENCE</scope>
    <source>
        <strain evidence="3">SnTB1</strain>
    </source>
</reference>
<evidence type="ECO:0000256" key="1">
    <source>
        <dbReference type="SAM" id="Coils"/>
    </source>
</evidence>
<comment type="caution">
    <text evidence="3">The sequence shown here is derived from an EMBL/GenBank/DDBJ whole genome shotgun (WGS) entry which is preliminary data.</text>
</comment>
<evidence type="ECO:0000313" key="3">
    <source>
        <dbReference type="EMBL" id="KAJ8069733.1"/>
    </source>
</evidence>
<name>A0A9X0AYX4_9HELO</name>
<feature type="compositionally biased region" description="Polar residues" evidence="2">
    <location>
        <begin position="656"/>
        <end position="667"/>
    </location>
</feature>
<sequence length="886" mass="97691">MDMTSSSQNGVESSNLDQSRNCVPKLTFSSAHNSMHYGQGQLFADSQVDFITSLKVRIAVLENDLAHATKDKDEAIKSSIIIARALGNVANNSELTAKKLRDPDTEELEELRLEVKRLKRENGVLLGRLEDGSLTVPGGFPTLPSTPKKRNINDFNTLDDVLSSDEEEEPDIKIEDQILYQERANANFINIPTPAVLKSGFEFSPEKAVRGDNYANRGYINRDNYYARFNNRNIPTGPRSFEFPPDMSEGTSIWATPQQRDDEINNHMRASDSREHKFPDYFRYGVVYVPKAGDRDTLRGVHIGGLPKDIELRDVLARVRGGRIYSSVLLDTMNISGSNSALITFINQADAEAYVEYANAHPITFGTSDCGEENVAKAIVTHLHTPTFPFSPAKLKAIFEFNRTRILTIRNFPQNVSLRGLESDLASRNAFKANSLLEWYIDEEGTIRMEFASMDEAGSAFGLLSSSRGYKDFRLLLQFERDNCEGELEELEKEPEKRKPMFPRTEIGVRGERCASDGVDGLGDSAPVETFGRRTEEATTLNNNISPKEIDTFRSQGQYKYSSTESTSTLIGAPFNAPKKYEDTAPITPKCGPRIITGKQWLLEIASAKASVSQSTSTPTIPNASASASTPDTPTSNNSTPRPRLTLSTTSLPPTITNKSPDPSSAEYSIHSFASSAVSTDDDDDSPHSFLPKNQVQAPVQTKSTKNVMANFGGPLVYAGQSTQTVQPSASTPSTQALKASRNSLTIKNADTNVYFVPGADTEKAILDSEVSSQRGGDGDGEKCEGLERIPRGICEAFCGEDRGEVKKGGIEGEGKMEESEEMKSEEMKIEEMRVKINPDEIDLSLESDVDENENEGLFQKELMVKAKDDYNREKIPDTPEASGVH</sequence>
<keyword evidence="1" id="KW-0175">Coiled coil</keyword>
<accession>A0A9X0AYX4</accession>
<dbReference type="AlphaFoldDB" id="A0A9X0AYX4"/>
<gene>
    <name evidence="3" type="ORF">OCU04_000157</name>
</gene>
<organism evidence="3 4">
    <name type="scientific">Sclerotinia nivalis</name>
    <dbReference type="NCBI Taxonomy" id="352851"/>
    <lineage>
        <taxon>Eukaryota</taxon>
        <taxon>Fungi</taxon>
        <taxon>Dikarya</taxon>
        <taxon>Ascomycota</taxon>
        <taxon>Pezizomycotina</taxon>
        <taxon>Leotiomycetes</taxon>
        <taxon>Helotiales</taxon>
        <taxon>Sclerotiniaceae</taxon>
        <taxon>Sclerotinia</taxon>
    </lineage>
</organism>
<feature type="compositionally biased region" description="Basic and acidic residues" evidence="2">
    <location>
        <begin position="866"/>
        <end position="878"/>
    </location>
</feature>
<evidence type="ECO:0000313" key="4">
    <source>
        <dbReference type="Proteomes" id="UP001152300"/>
    </source>
</evidence>
<feature type="compositionally biased region" description="Polar residues" evidence="2">
    <location>
        <begin position="692"/>
        <end position="703"/>
    </location>
</feature>
<proteinExistence type="predicted"/>
<evidence type="ECO:0000256" key="2">
    <source>
        <dbReference type="SAM" id="MobiDB-lite"/>
    </source>
</evidence>
<keyword evidence="4" id="KW-1185">Reference proteome</keyword>